<dbReference type="PROSITE" id="PS51833">
    <property type="entry name" value="HDOD"/>
    <property type="match status" value="1"/>
</dbReference>
<reference evidence="3" key="1">
    <citation type="journal article" date="2019" name="Int. J. Syst. Evol. Microbiol.">
        <title>The Global Catalogue of Microorganisms (GCM) 10K type strain sequencing project: providing services to taxonomists for standard genome sequencing and annotation.</title>
        <authorList>
            <consortium name="The Broad Institute Genomics Platform"/>
            <consortium name="The Broad Institute Genome Sequencing Center for Infectious Disease"/>
            <person name="Wu L."/>
            <person name="Ma J."/>
        </authorList>
    </citation>
    <scope>NUCLEOTIDE SEQUENCE [LARGE SCALE GENOMIC DNA]</scope>
    <source>
        <strain evidence="3">CGMCC 1.10131</strain>
    </source>
</reference>
<dbReference type="SUPFAM" id="SSF55781">
    <property type="entry name" value="GAF domain-like"/>
    <property type="match status" value="1"/>
</dbReference>
<evidence type="ECO:0000259" key="1">
    <source>
        <dbReference type="PROSITE" id="PS51833"/>
    </source>
</evidence>
<sequence length="485" mass="54825">MQKMNKSTYGTQQWLEKISKHELPALAATVRLLEKIAQDETSSLSILGQSVLHDHGLTSRILRVVNSVNYNRSNNQITTVSRAAVILGYDQLKRICITARMIDSLLNNKNISEAVYQRVLMLMARSFHAARLAKMMLKGYAEDTQEEVYIAALLHNLGEVAFWTMGGQITEQLDELLTESSEPSGDVVYQLLGTRFEQLSVGLASNWNMGSMLVKSLGDPNTRTPELRSIHLAHKFSQAMVEEDEVARKKSLKGIAEQMKLPLPEVQRMVIKCTDETLQLARSYGAGVLEPYLDHGSKHTNDATEEEPAPIQSKQSLQLQLLRELTLVATETPDLNLVIHTAMEGIQRGIGLERVMVLMVNPSYEYLLPRFVTSDSPEQDKQDFKLSLVGAETIFSTAYKERRPIWYKGPQHQRWASLINNQIRRISKGQAFFLAPIVIEGRCIALIYADSMENQEKLSQDDFDMFTHFAQQTDLCLSVVLRLNR</sequence>
<dbReference type="SUPFAM" id="SSF109604">
    <property type="entry name" value="HD-domain/PDEase-like"/>
    <property type="match status" value="1"/>
</dbReference>
<dbReference type="InterPro" id="IPR052340">
    <property type="entry name" value="RNase_Y/CdgJ"/>
</dbReference>
<comment type="caution">
    <text evidence="2">The sequence shown here is derived from an EMBL/GenBank/DDBJ whole genome shotgun (WGS) entry which is preliminary data.</text>
</comment>
<dbReference type="EMBL" id="BMDY01000013">
    <property type="protein sequence ID" value="GGB09490.1"/>
    <property type="molecule type" value="Genomic_DNA"/>
</dbReference>
<feature type="domain" description="HDOD" evidence="1">
    <location>
        <begin position="23"/>
        <end position="223"/>
    </location>
</feature>
<dbReference type="InterPro" id="IPR029016">
    <property type="entry name" value="GAF-like_dom_sf"/>
</dbReference>
<keyword evidence="3" id="KW-1185">Reference proteome</keyword>
<organism evidence="2 3">
    <name type="scientific">Agarivorans gilvus</name>
    <dbReference type="NCBI Taxonomy" id="680279"/>
    <lineage>
        <taxon>Bacteria</taxon>
        <taxon>Pseudomonadati</taxon>
        <taxon>Pseudomonadota</taxon>
        <taxon>Gammaproteobacteria</taxon>
        <taxon>Alteromonadales</taxon>
        <taxon>Alteromonadaceae</taxon>
        <taxon>Agarivorans</taxon>
    </lineage>
</organism>
<dbReference type="Gene3D" id="1.10.3210.10">
    <property type="entry name" value="Hypothetical protein af1432"/>
    <property type="match status" value="1"/>
</dbReference>
<dbReference type="PANTHER" id="PTHR33525:SF3">
    <property type="entry name" value="RIBONUCLEASE Y"/>
    <property type="match status" value="1"/>
</dbReference>
<evidence type="ECO:0000313" key="2">
    <source>
        <dbReference type="EMBL" id="GGB09490.1"/>
    </source>
</evidence>
<dbReference type="Pfam" id="PF01590">
    <property type="entry name" value="GAF"/>
    <property type="match status" value="1"/>
</dbReference>
<evidence type="ECO:0000313" key="3">
    <source>
        <dbReference type="Proteomes" id="UP000651977"/>
    </source>
</evidence>
<protein>
    <submittedName>
        <fullName evidence="2">Signal transduction protein with HDOD/GAF domains</fullName>
    </submittedName>
</protein>
<dbReference type="Pfam" id="PF08668">
    <property type="entry name" value="HDOD"/>
    <property type="match status" value="1"/>
</dbReference>
<gene>
    <name evidence="2" type="ORF">GCM10007414_23580</name>
</gene>
<proteinExistence type="predicted"/>
<dbReference type="Gene3D" id="3.30.450.40">
    <property type="match status" value="1"/>
</dbReference>
<dbReference type="InterPro" id="IPR003018">
    <property type="entry name" value="GAF"/>
</dbReference>
<dbReference type="InterPro" id="IPR013976">
    <property type="entry name" value="HDOD"/>
</dbReference>
<dbReference type="PANTHER" id="PTHR33525">
    <property type="match status" value="1"/>
</dbReference>
<name>A0ABQ1I3U2_9ALTE</name>
<dbReference type="Proteomes" id="UP000651977">
    <property type="component" value="Unassembled WGS sequence"/>
</dbReference>
<accession>A0ABQ1I3U2</accession>